<protein>
    <submittedName>
        <fullName evidence="4 5">Tape measure protein</fullName>
    </submittedName>
</protein>
<dbReference type="SUPFAM" id="SSF53955">
    <property type="entry name" value="Lysozyme-like"/>
    <property type="match status" value="1"/>
</dbReference>
<evidence type="ECO:0000313" key="6">
    <source>
        <dbReference type="Proteomes" id="UP000197394"/>
    </source>
</evidence>
<dbReference type="Pfam" id="PF01464">
    <property type="entry name" value="SLT"/>
    <property type="match status" value="1"/>
</dbReference>
<organism evidence="4 6">
    <name type="scientific">Acinetobacter baumannii</name>
    <dbReference type="NCBI Taxonomy" id="470"/>
    <lineage>
        <taxon>Bacteria</taxon>
        <taxon>Pseudomonadati</taxon>
        <taxon>Pseudomonadota</taxon>
        <taxon>Gammaproteobacteria</taxon>
        <taxon>Moraxellales</taxon>
        <taxon>Moraxellaceae</taxon>
        <taxon>Acinetobacter</taxon>
        <taxon>Acinetobacter calcoaceticus/baumannii complex</taxon>
    </lineage>
</organism>
<evidence type="ECO:0000259" key="3">
    <source>
        <dbReference type="Pfam" id="PF20155"/>
    </source>
</evidence>
<dbReference type="CDD" id="cd00254">
    <property type="entry name" value="LT-like"/>
    <property type="match status" value="1"/>
</dbReference>
<keyword evidence="1" id="KW-0175">Coiled coil</keyword>
<feature type="coiled-coil region" evidence="1">
    <location>
        <begin position="313"/>
        <end position="347"/>
    </location>
</feature>
<evidence type="ECO:0000256" key="1">
    <source>
        <dbReference type="SAM" id="Coils"/>
    </source>
</evidence>
<dbReference type="EMBL" id="NGKM01000036">
    <property type="protein sequence ID" value="OWK64852.1"/>
    <property type="molecule type" value="Genomic_DNA"/>
</dbReference>
<dbReference type="InterPro" id="IPR023346">
    <property type="entry name" value="Lysozyme-like_dom_sf"/>
</dbReference>
<sequence>MAQESRLVIVIDSQNAERNARNLGNELNSIERKGEFASKSMDSLSVATRALAGHMAGLLTVGSAISKMDTYTGLQNRLKLVTNNQAELNKATEDTFRIAQKTYSAWDSVLQVYQRFSDNAKTLNLTMDDTARLTETVSKAVAISGASAEAADAALVQFGQALASGTLRGEELNSVMEQTPALAKAIAKGMGITVGELRSVAAEGKITSQEIVKALRNVESDVDALFAKTDITIGQSLTLLNNEITKFVGEAGKGSGAAQVLAGSVQTLASNLDLIADGALVVGIGYITRAILMKSAAIKEGMASTLASRQASVLNAQAEYAEATAALNAAKAHLANVRATNAETQAKFGATAAATRYAQAQAAVTAATNAQTAAQTRLSAASSLVGSIGSRALGLIGGPIGAITLGVSALAATYTYFKGKAEEANRTLAEQAEVANRTAEELKGLKGEAKTKAINDLTTAFKAQNEELKKTEMAVGSALIDIQNFGKGNVELTRISNEARLGTISYKEAMEQLAKQKLPPSLRDALKEQIDKYNEAYEKADKTKTAIKLFGIEVTLTGNKAQNAAIEQQKHADAINNTKQAADEAQKSLQKMYADKLWDSKFVEIVMKKGFSESQANDLLKLYKDSIAKGLKAADREAMKSLTDTWKAEESIKAMTDARTDSIREQNKELKNQQKVLNVNAKVLANASKFGFADLESKYKLPSGTLSAIHMIESRGNAKAYNKETGATGGFQFLEGTAKQYGVKDRTDLAQSAEGAAKYMSYLLKLFKGDLEKAVRAYHAGEGNVMKGKGIGKNNNQYWKDYQSYMAGINGYSAGDISSKDFDKLIQDTTKMAEEQAKLRLQLENEVANQVTKIRYDLAKKLEDVDKANFSPERKAEIKAELQARADNDIAIAEQATKTKLDSFRDYTKTEEQILKDSYAKRQFEAEHDLDLTKDQRKEAVDLLAQQLKQELGLMQLAQEQRLFQARLSLLSETQAMQERYRLEREEILKNTKLSIEERQKLIALSKANQDKETRDKVNNAAQNWGGIQADMNGTSEFFRQDQERFSRLNAANDLADSQFAATDLDEKNGLDTLNAQMEAGLIKQQDFENQKTAIIQAAQDQRNQIAAEYAQNAQDIEDKYQQDRLNTIIAFGGNMMGSLTSMFGSMFGEQSKAYKIMFAADKAYAIAAAGIAIQQNIAAASKVGFPLNLPLIAGAVAQGASIIANIRAIKDQGFAEGGYTGRGGKYEVAGAVHKGEIVWSQEDIKRWGGVGLVEKMRKSANPEAFLNNNASADSVMRRALMSSNAFIESQKQADIFNQPVQDTQIIYKGNRDTPKLASSANSDLFHDGKVYFSSSGLVQDRSNLDDVQDFTLGRTSRPQAEIMPSIEPASPTINFKIEVINQVSGATVKAEQLDEQTVRIIVTDELDKQLPRKVPKLVSDQIANPNSTISRSLTENTTARRNR</sequence>
<dbReference type="Gene3D" id="1.10.530.10">
    <property type="match status" value="1"/>
</dbReference>
<feature type="domain" description="Tape measure protein N-terminal" evidence="3">
    <location>
        <begin position="63"/>
        <end position="252"/>
    </location>
</feature>
<dbReference type="InterPro" id="IPR013491">
    <property type="entry name" value="Tape_meas_N"/>
</dbReference>
<reference evidence="5" key="2">
    <citation type="submission" date="2021-03" db="EMBL/GenBank/DDBJ databases">
        <title>Complete genome sequencing of Acinetobacter baumannii.</title>
        <authorList>
            <person name="Yadav B."/>
            <person name="Makwana N."/>
            <person name="Kharat A.S."/>
            <person name="Veeraraghavan B."/>
            <person name="Vijayakumar S."/>
            <person name="Priya M."/>
        </authorList>
    </citation>
    <scope>NUCLEOTIDE SEQUENCE</scope>
    <source>
        <strain evidence="5">KSK6</strain>
    </source>
</reference>
<name>A0A090C1A1_ACIBA</name>
<dbReference type="Proteomes" id="UP000197394">
    <property type="component" value="Unassembled WGS sequence"/>
</dbReference>
<gene>
    <name evidence="4" type="ORF">CBE85_19760</name>
    <name evidence="5" type="ORF">J6E47_08005</name>
</gene>
<feature type="domain" description="Transglycosylase SLT" evidence="2">
    <location>
        <begin position="696"/>
        <end position="794"/>
    </location>
</feature>
<reference evidence="4 6" key="1">
    <citation type="submission" date="2017-05" db="EMBL/GenBank/DDBJ databases">
        <title>Draft genome sequence of MDR A. baumannii AB360.</title>
        <authorList>
            <person name="Wareham D.W."/>
            <person name="Bean D.C."/>
        </authorList>
    </citation>
    <scope>NUCLEOTIDE SEQUENCE [LARGE SCALE GENOMIC DNA]</scope>
    <source>
        <strain evidence="4 6">AB360</strain>
    </source>
</reference>
<feature type="coiled-coil region" evidence="1">
    <location>
        <begin position="421"/>
        <end position="474"/>
    </location>
</feature>
<dbReference type="EMBL" id="CP072270">
    <property type="protein sequence ID" value="QTK44980.1"/>
    <property type="molecule type" value="Genomic_DNA"/>
</dbReference>
<dbReference type="InterPro" id="IPR008258">
    <property type="entry name" value="Transglycosylase_SLT_dom_1"/>
</dbReference>
<dbReference type="Pfam" id="PF20155">
    <property type="entry name" value="TMP_3"/>
    <property type="match status" value="1"/>
</dbReference>
<accession>A0A090C1A1</accession>
<proteinExistence type="predicted"/>
<dbReference type="NCBIfam" id="TIGR02675">
    <property type="entry name" value="tape_meas_nterm"/>
    <property type="match status" value="1"/>
</dbReference>
<dbReference type="Proteomes" id="UP000664966">
    <property type="component" value="Chromosome"/>
</dbReference>
<evidence type="ECO:0000313" key="5">
    <source>
        <dbReference type="EMBL" id="QTK44980.1"/>
    </source>
</evidence>
<evidence type="ECO:0000313" key="4">
    <source>
        <dbReference type="EMBL" id="OWK64852.1"/>
    </source>
</evidence>
<evidence type="ECO:0000259" key="2">
    <source>
        <dbReference type="Pfam" id="PF01464"/>
    </source>
</evidence>
<dbReference type="RefSeq" id="WP_045544024.1">
    <property type="nucleotide sequence ID" value="NZ_AP014649.1"/>
</dbReference>